<dbReference type="RefSeq" id="WP_307684861.1">
    <property type="nucleotide sequence ID" value="NZ_JAUSRD010000004.1"/>
</dbReference>
<comment type="caution">
    <text evidence="2">The sequence shown here is derived from an EMBL/GenBank/DDBJ whole genome shotgun (WGS) entry which is preliminary data.</text>
</comment>
<feature type="transmembrane region" description="Helical" evidence="1">
    <location>
        <begin position="51"/>
        <end position="71"/>
    </location>
</feature>
<gene>
    <name evidence="2" type="ORF">J2W31_002341</name>
</gene>
<keyword evidence="1" id="KW-0812">Transmembrane</keyword>
<organism evidence="2 3">
    <name type="scientific">Variovorax boronicumulans</name>
    <dbReference type="NCBI Taxonomy" id="436515"/>
    <lineage>
        <taxon>Bacteria</taxon>
        <taxon>Pseudomonadati</taxon>
        <taxon>Pseudomonadota</taxon>
        <taxon>Betaproteobacteria</taxon>
        <taxon>Burkholderiales</taxon>
        <taxon>Comamonadaceae</taxon>
        <taxon>Variovorax</taxon>
    </lineage>
</organism>
<proteinExistence type="predicted"/>
<protein>
    <submittedName>
        <fullName evidence="2">Uncharacterized protein</fullName>
    </submittedName>
</protein>
<evidence type="ECO:0000313" key="2">
    <source>
        <dbReference type="EMBL" id="MDP9893230.1"/>
    </source>
</evidence>
<dbReference type="Proteomes" id="UP001242045">
    <property type="component" value="Unassembled WGS sequence"/>
</dbReference>
<keyword evidence="1" id="KW-0472">Membrane</keyword>
<accession>A0AAW8CSE3</accession>
<dbReference type="AlphaFoldDB" id="A0AAW8CSE3"/>
<name>A0AAW8CSE3_9BURK</name>
<dbReference type="EMBL" id="JAUSRD010000004">
    <property type="protein sequence ID" value="MDP9893230.1"/>
    <property type="molecule type" value="Genomic_DNA"/>
</dbReference>
<evidence type="ECO:0000256" key="1">
    <source>
        <dbReference type="SAM" id="Phobius"/>
    </source>
</evidence>
<sequence>MKEKLLGWGTLICLAVLTCLLLVHALAIFPGVSAIRWFFVTSALVLGRLDAPAWVQAVGSISAIVGAAWIAGWQASTSRRDAERRERRANTSKLLAIVLIFRRADLVVENAWRALQGNATTWRIAADQVDLVQQALRALPVFEIPSATVVFEVQRADRDLIYISRILQSKIDDVPRAKVIGRGLFTRVQARLRVAVHVCAAEMDKATVKELKLSALQKDDQASTGLDD</sequence>
<evidence type="ECO:0000313" key="3">
    <source>
        <dbReference type="Proteomes" id="UP001242045"/>
    </source>
</evidence>
<keyword evidence="1" id="KW-1133">Transmembrane helix</keyword>
<reference evidence="2" key="1">
    <citation type="submission" date="2023-07" db="EMBL/GenBank/DDBJ databases">
        <title>Sorghum-associated microbial communities from plants grown in Nebraska, USA.</title>
        <authorList>
            <person name="Schachtman D."/>
        </authorList>
    </citation>
    <scope>NUCLEOTIDE SEQUENCE</scope>
    <source>
        <strain evidence="2">DS3754</strain>
    </source>
</reference>